<proteinExistence type="predicted"/>
<protein>
    <submittedName>
        <fullName evidence="1">Uncharacterized protein</fullName>
    </submittedName>
</protein>
<evidence type="ECO:0000313" key="1">
    <source>
        <dbReference type="EMBL" id="KAK6644300.1"/>
    </source>
</evidence>
<dbReference type="EMBL" id="JAWJWE010000001">
    <property type="protein sequence ID" value="KAK6644300.1"/>
    <property type="molecule type" value="Genomic_DNA"/>
</dbReference>
<reference evidence="1 2" key="1">
    <citation type="submission" date="2023-10" db="EMBL/GenBank/DDBJ databases">
        <title>Genomes of two closely related lineages of the louse Polyplax serrata with different host specificities.</title>
        <authorList>
            <person name="Martinu J."/>
            <person name="Tarabai H."/>
            <person name="Stefka J."/>
            <person name="Hypsa V."/>
        </authorList>
    </citation>
    <scope>NUCLEOTIDE SEQUENCE [LARGE SCALE GENOMIC DNA]</scope>
    <source>
        <strain evidence="1">HR10_N</strain>
    </source>
</reference>
<accession>A0AAN8SHB3</accession>
<evidence type="ECO:0000313" key="2">
    <source>
        <dbReference type="Proteomes" id="UP001372834"/>
    </source>
</evidence>
<comment type="caution">
    <text evidence="1">The sequence shown here is derived from an EMBL/GenBank/DDBJ whole genome shotgun (WGS) entry which is preliminary data.</text>
</comment>
<organism evidence="1 2">
    <name type="scientific">Polyplax serrata</name>
    <name type="common">Common mouse louse</name>
    <dbReference type="NCBI Taxonomy" id="468196"/>
    <lineage>
        <taxon>Eukaryota</taxon>
        <taxon>Metazoa</taxon>
        <taxon>Ecdysozoa</taxon>
        <taxon>Arthropoda</taxon>
        <taxon>Hexapoda</taxon>
        <taxon>Insecta</taxon>
        <taxon>Pterygota</taxon>
        <taxon>Neoptera</taxon>
        <taxon>Paraneoptera</taxon>
        <taxon>Psocodea</taxon>
        <taxon>Troctomorpha</taxon>
        <taxon>Phthiraptera</taxon>
        <taxon>Anoplura</taxon>
        <taxon>Polyplacidae</taxon>
        <taxon>Polyplax</taxon>
    </lineage>
</organism>
<name>A0AAN8SHB3_POLSC</name>
<dbReference type="AlphaFoldDB" id="A0AAN8SHB3"/>
<gene>
    <name evidence="1" type="ORF">RUM43_000567</name>
</gene>
<dbReference type="Proteomes" id="UP001372834">
    <property type="component" value="Unassembled WGS sequence"/>
</dbReference>
<sequence>MTVVLGHLAAIHKENICCHLHSPDVVQTPSLTAEKEQAVKLRVAIQVHHREEVDETDEKTSPFEDYN</sequence>